<dbReference type="Proteomes" id="UP000318141">
    <property type="component" value="Unassembled WGS sequence"/>
</dbReference>
<dbReference type="InterPro" id="IPR050834">
    <property type="entry name" value="Glycosyltransf_2"/>
</dbReference>
<keyword evidence="3" id="KW-1185">Reference proteome</keyword>
<dbReference type="OrthoDB" id="9805817at2"/>
<dbReference type="PANTHER" id="PTHR43685">
    <property type="entry name" value="GLYCOSYLTRANSFERASE"/>
    <property type="match status" value="1"/>
</dbReference>
<dbReference type="Pfam" id="PF00535">
    <property type="entry name" value="Glycos_transf_2"/>
    <property type="match status" value="1"/>
</dbReference>
<keyword evidence="2" id="KW-0808">Transferase</keyword>
<organism evidence="2 3">
    <name type="scientific">Cupriavidus gilardii J11</name>
    <dbReference type="NCBI Taxonomy" id="936133"/>
    <lineage>
        <taxon>Bacteria</taxon>
        <taxon>Pseudomonadati</taxon>
        <taxon>Pseudomonadota</taxon>
        <taxon>Betaproteobacteria</taxon>
        <taxon>Burkholderiales</taxon>
        <taxon>Burkholderiaceae</taxon>
        <taxon>Cupriavidus</taxon>
    </lineage>
</organism>
<protein>
    <submittedName>
        <fullName evidence="2">Glycosyltransferases involved in cell wall biogenesis</fullName>
    </submittedName>
</protein>
<evidence type="ECO:0000313" key="3">
    <source>
        <dbReference type="Proteomes" id="UP000318141"/>
    </source>
</evidence>
<name>A0A562BLE3_9BURK</name>
<dbReference type="Gene3D" id="3.90.550.10">
    <property type="entry name" value="Spore Coat Polysaccharide Biosynthesis Protein SpsA, Chain A"/>
    <property type="match status" value="1"/>
</dbReference>
<gene>
    <name evidence="2" type="ORF">L602_002200000410</name>
</gene>
<feature type="domain" description="Glycosyltransferase 2-like" evidence="1">
    <location>
        <begin position="6"/>
        <end position="134"/>
    </location>
</feature>
<dbReference type="InterPro" id="IPR001173">
    <property type="entry name" value="Glyco_trans_2-like"/>
</dbReference>
<dbReference type="PANTHER" id="PTHR43685:SF2">
    <property type="entry name" value="GLYCOSYLTRANSFERASE 2-LIKE DOMAIN-CONTAINING PROTEIN"/>
    <property type="match status" value="1"/>
</dbReference>
<dbReference type="CDD" id="cd00761">
    <property type="entry name" value="Glyco_tranf_GTA_type"/>
    <property type="match status" value="1"/>
</dbReference>
<dbReference type="InterPro" id="IPR029044">
    <property type="entry name" value="Nucleotide-diphossugar_trans"/>
</dbReference>
<sequence length="280" mass="30818">MRAVDVLIPTRDRPAALAVTLTGLLGQRFTDFNAVVLDPSDGSPGYDAGEARAAIRLLRARGHAVQLARNLPRRGLAHQRQCLLERAGSPRVLFLDDDVILEPEALQRMMEALDAAACGFVGSAVIGLSFADDVRPHQQAVEFWPGDRVKPEHVMPCSPAWRRHLLHNAANLWHVQRDIPLPPRGWRLYKIAWIGGCVLFDRAKLLDCGGFSFWCDVPEEHCGEDVLAQLRVMARHGGCGILPSCAYHQEVPTTVPNREVDLPRWPMAGPAAMADGAMPP</sequence>
<dbReference type="AlphaFoldDB" id="A0A562BLE3"/>
<dbReference type="SUPFAM" id="SSF53448">
    <property type="entry name" value="Nucleotide-diphospho-sugar transferases"/>
    <property type="match status" value="1"/>
</dbReference>
<proteinExistence type="predicted"/>
<evidence type="ECO:0000259" key="1">
    <source>
        <dbReference type="Pfam" id="PF00535"/>
    </source>
</evidence>
<comment type="caution">
    <text evidence="2">The sequence shown here is derived from an EMBL/GenBank/DDBJ whole genome shotgun (WGS) entry which is preliminary data.</text>
</comment>
<dbReference type="GO" id="GO:0016740">
    <property type="term" value="F:transferase activity"/>
    <property type="evidence" value="ECO:0007669"/>
    <property type="project" value="UniProtKB-KW"/>
</dbReference>
<reference evidence="2 3" key="1">
    <citation type="submission" date="2019-07" db="EMBL/GenBank/DDBJ databases">
        <title>Genome sequencing of lignin-degrading bacterial isolates.</title>
        <authorList>
            <person name="Gladden J."/>
        </authorList>
    </citation>
    <scope>NUCLEOTIDE SEQUENCE [LARGE SCALE GENOMIC DNA]</scope>
    <source>
        <strain evidence="2 3">J11</strain>
    </source>
</reference>
<accession>A0A562BLE3</accession>
<dbReference type="EMBL" id="VLJN01000015">
    <property type="protein sequence ID" value="TWG85986.1"/>
    <property type="molecule type" value="Genomic_DNA"/>
</dbReference>
<evidence type="ECO:0000313" key="2">
    <source>
        <dbReference type="EMBL" id="TWG85986.1"/>
    </source>
</evidence>